<dbReference type="KEGG" id="spu:100893704"/>
<dbReference type="PANTHER" id="PTHR47027">
    <property type="entry name" value="REVERSE TRANSCRIPTASE DOMAIN-CONTAINING PROTEIN"/>
    <property type="match status" value="1"/>
</dbReference>
<evidence type="ECO:0008006" key="5">
    <source>
        <dbReference type="Google" id="ProtNLM"/>
    </source>
</evidence>
<keyword evidence="4" id="KW-1185">Reference proteome</keyword>
<evidence type="ECO:0000313" key="4">
    <source>
        <dbReference type="Proteomes" id="UP000007110"/>
    </source>
</evidence>
<dbReference type="PANTHER" id="PTHR47027:SF20">
    <property type="entry name" value="REVERSE TRANSCRIPTASE-LIKE PROTEIN WITH RNA-DIRECTED DNA POLYMERASE DOMAIN"/>
    <property type="match status" value="1"/>
</dbReference>
<feature type="region of interest" description="Disordered" evidence="1">
    <location>
        <begin position="259"/>
        <end position="309"/>
    </location>
</feature>
<keyword evidence="2" id="KW-0472">Membrane</keyword>
<dbReference type="AlphaFoldDB" id="A0A7M7GMU7"/>
<feature type="transmembrane region" description="Helical" evidence="2">
    <location>
        <begin position="538"/>
        <end position="560"/>
    </location>
</feature>
<proteinExistence type="predicted"/>
<dbReference type="InterPro" id="IPR036691">
    <property type="entry name" value="Endo/exonu/phosph_ase_sf"/>
</dbReference>
<keyword evidence="2" id="KW-0812">Transmembrane</keyword>
<evidence type="ECO:0000256" key="2">
    <source>
        <dbReference type="SAM" id="Phobius"/>
    </source>
</evidence>
<dbReference type="GeneID" id="100893704"/>
<accession>A0A7M7GMU7</accession>
<dbReference type="RefSeq" id="XP_003730495.3">
    <property type="nucleotide sequence ID" value="XM_003730447.3"/>
</dbReference>
<keyword evidence="2" id="KW-1133">Transmembrane helix</keyword>
<feature type="transmembrane region" description="Helical" evidence="2">
    <location>
        <begin position="589"/>
        <end position="614"/>
    </location>
</feature>
<dbReference type="Gene3D" id="3.60.10.10">
    <property type="entry name" value="Endonuclease/exonuclease/phosphatase"/>
    <property type="match status" value="1"/>
</dbReference>
<evidence type="ECO:0000256" key="1">
    <source>
        <dbReference type="SAM" id="MobiDB-lite"/>
    </source>
</evidence>
<sequence>MTGGSFIGRKIPDEDVVNQRRIRTGYLDQIVCLKTIKTKRRWVVFQGDTQNGLFQLKIFKKMDEKILKSAYTVNKDTFMGTERGMMQRPGKRKSPIEYWAIMLAADTILFQESKSVSRDLFVKKMASEDLATWYAFIKSHFFSESWTVFPLKGIVAPEFRMALHVTHHAMCLATLSPPKCCNAWDLKRIAQFSIQEETLGFHIDSTGSDAGYCELKTESKKTAGEIFRILSRHHSKGSIRGALPKLPPMEPTVAPPLLFMRPDLKPGAIPGPERYTASPSRLRSRPPQPPIPHPGASPDPLTNGRHCDSILDDSDLDECEVEGLHEETHVDMLSLMMSSDDSDRDEITAGKFIGVSETHWKESGDFTEGGYKVLCASEEDVHRRGVALILNKQAQKAFLGYNTISPRLISARFQTQVGAFTIIQAGFRPGRATTDQIFTLRQIADKYLKKNRILYCCYIDFQKAFDSVWQNDLWKAMGCFGYPSKLIRLLQALYEQPQNDFVLIAETPKELQTLADKVYKASCDLGLKPQLVWPLIRFMVVIGTNVSLINIFFVAVYQLITIRIDPFGVRNIITSPRCFVLQLDWLLTLVRFMIVVGTNVSLINIFFVALYQLITIRIDPFGVRNIITTPRCFVAFSSLVTLDHFKILDNKMLKRSETLEQYSR</sequence>
<protein>
    <recommendedName>
        <fullName evidence="5">Reverse transcriptase domain-containing protein</fullName>
    </recommendedName>
</protein>
<dbReference type="EnsemblMetazoa" id="XM_003730447">
    <property type="protein sequence ID" value="XP_003730495"/>
    <property type="gene ID" value="LOC100893704"/>
</dbReference>
<name>A0A7M7GMU7_STRPU</name>
<dbReference type="OrthoDB" id="10012689at2759"/>
<feature type="compositionally biased region" description="Pro residues" evidence="1">
    <location>
        <begin position="286"/>
        <end position="297"/>
    </location>
</feature>
<organism evidence="3 4">
    <name type="scientific">Strongylocentrotus purpuratus</name>
    <name type="common">Purple sea urchin</name>
    <dbReference type="NCBI Taxonomy" id="7668"/>
    <lineage>
        <taxon>Eukaryota</taxon>
        <taxon>Metazoa</taxon>
        <taxon>Echinodermata</taxon>
        <taxon>Eleutherozoa</taxon>
        <taxon>Echinozoa</taxon>
        <taxon>Echinoidea</taxon>
        <taxon>Euechinoidea</taxon>
        <taxon>Echinacea</taxon>
        <taxon>Camarodonta</taxon>
        <taxon>Echinidea</taxon>
        <taxon>Strongylocentrotidae</taxon>
        <taxon>Strongylocentrotus</taxon>
    </lineage>
</organism>
<evidence type="ECO:0000313" key="3">
    <source>
        <dbReference type="EnsemblMetazoa" id="XP_003730495"/>
    </source>
</evidence>
<dbReference type="Proteomes" id="UP000007110">
    <property type="component" value="Unassembled WGS sequence"/>
</dbReference>
<reference evidence="4" key="1">
    <citation type="submission" date="2015-02" db="EMBL/GenBank/DDBJ databases">
        <title>Genome sequencing for Strongylocentrotus purpuratus.</title>
        <authorList>
            <person name="Murali S."/>
            <person name="Liu Y."/>
            <person name="Vee V."/>
            <person name="English A."/>
            <person name="Wang M."/>
            <person name="Skinner E."/>
            <person name="Han Y."/>
            <person name="Muzny D.M."/>
            <person name="Worley K.C."/>
            <person name="Gibbs R.A."/>
        </authorList>
    </citation>
    <scope>NUCLEOTIDE SEQUENCE</scope>
</reference>
<dbReference type="InParanoid" id="A0A7M7GMU7"/>
<reference evidence="3" key="2">
    <citation type="submission" date="2021-01" db="UniProtKB">
        <authorList>
            <consortium name="EnsemblMetazoa"/>
        </authorList>
    </citation>
    <scope>IDENTIFICATION</scope>
</reference>